<name>A0AAV4ID17_9GAST</name>
<sequence>MSCPSILMADGVGRGCVIGVEPASYFDGELRDSSDVVEGEGTSVEEAGFSSTRGTVTLARATRPWWPHKARPRSHDGPDAVSPCRLAPRAAAGE</sequence>
<feature type="region of interest" description="Disordered" evidence="1">
    <location>
        <begin position="67"/>
        <end position="94"/>
    </location>
</feature>
<gene>
    <name evidence="2" type="ORF">ElyMa_001248000</name>
</gene>
<reference evidence="2 3" key="1">
    <citation type="journal article" date="2021" name="Elife">
        <title>Chloroplast acquisition without the gene transfer in kleptoplastic sea slugs, Plakobranchus ocellatus.</title>
        <authorList>
            <person name="Maeda T."/>
            <person name="Takahashi S."/>
            <person name="Yoshida T."/>
            <person name="Shimamura S."/>
            <person name="Takaki Y."/>
            <person name="Nagai Y."/>
            <person name="Toyoda A."/>
            <person name="Suzuki Y."/>
            <person name="Arimoto A."/>
            <person name="Ishii H."/>
            <person name="Satoh N."/>
            <person name="Nishiyama T."/>
            <person name="Hasebe M."/>
            <person name="Maruyama T."/>
            <person name="Minagawa J."/>
            <person name="Obokata J."/>
            <person name="Shigenobu S."/>
        </authorList>
    </citation>
    <scope>NUCLEOTIDE SEQUENCE [LARGE SCALE GENOMIC DNA]</scope>
</reference>
<organism evidence="2 3">
    <name type="scientific">Elysia marginata</name>
    <dbReference type="NCBI Taxonomy" id="1093978"/>
    <lineage>
        <taxon>Eukaryota</taxon>
        <taxon>Metazoa</taxon>
        <taxon>Spiralia</taxon>
        <taxon>Lophotrochozoa</taxon>
        <taxon>Mollusca</taxon>
        <taxon>Gastropoda</taxon>
        <taxon>Heterobranchia</taxon>
        <taxon>Euthyneura</taxon>
        <taxon>Panpulmonata</taxon>
        <taxon>Sacoglossa</taxon>
        <taxon>Placobranchoidea</taxon>
        <taxon>Plakobranchidae</taxon>
        <taxon>Elysia</taxon>
    </lineage>
</organism>
<evidence type="ECO:0000313" key="3">
    <source>
        <dbReference type="Proteomes" id="UP000762676"/>
    </source>
</evidence>
<dbReference type="EMBL" id="BMAT01002461">
    <property type="protein sequence ID" value="GFS07366.1"/>
    <property type="molecule type" value="Genomic_DNA"/>
</dbReference>
<dbReference type="Proteomes" id="UP000762676">
    <property type="component" value="Unassembled WGS sequence"/>
</dbReference>
<evidence type="ECO:0000313" key="2">
    <source>
        <dbReference type="EMBL" id="GFS07366.1"/>
    </source>
</evidence>
<comment type="caution">
    <text evidence="2">The sequence shown here is derived from an EMBL/GenBank/DDBJ whole genome shotgun (WGS) entry which is preliminary data.</text>
</comment>
<accession>A0AAV4ID17</accession>
<dbReference type="AlphaFoldDB" id="A0AAV4ID17"/>
<protein>
    <submittedName>
        <fullName evidence="2">Uncharacterized protein</fullName>
    </submittedName>
</protein>
<keyword evidence="3" id="KW-1185">Reference proteome</keyword>
<evidence type="ECO:0000256" key="1">
    <source>
        <dbReference type="SAM" id="MobiDB-lite"/>
    </source>
</evidence>
<proteinExistence type="predicted"/>